<dbReference type="Proteomes" id="UP000235145">
    <property type="component" value="Unassembled WGS sequence"/>
</dbReference>
<comment type="caution">
    <text evidence="2">The sequence shown here is derived from an EMBL/GenBank/DDBJ whole genome shotgun (WGS) entry which is preliminary data.</text>
</comment>
<feature type="compositionally biased region" description="Polar residues" evidence="1">
    <location>
        <begin position="11"/>
        <end position="35"/>
    </location>
</feature>
<protein>
    <submittedName>
        <fullName evidence="2">Uncharacterized protein</fullName>
    </submittedName>
</protein>
<evidence type="ECO:0000256" key="1">
    <source>
        <dbReference type="SAM" id="MobiDB-lite"/>
    </source>
</evidence>
<keyword evidence="3" id="KW-1185">Reference proteome</keyword>
<organism evidence="2 3">
    <name type="scientific">Lactuca sativa</name>
    <name type="common">Garden lettuce</name>
    <dbReference type="NCBI Taxonomy" id="4236"/>
    <lineage>
        <taxon>Eukaryota</taxon>
        <taxon>Viridiplantae</taxon>
        <taxon>Streptophyta</taxon>
        <taxon>Embryophyta</taxon>
        <taxon>Tracheophyta</taxon>
        <taxon>Spermatophyta</taxon>
        <taxon>Magnoliopsida</taxon>
        <taxon>eudicotyledons</taxon>
        <taxon>Gunneridae</taxon>
        <taxon>Pentapetalae</taxon>
        <taxon>asterids</taxon>
        <taxon>campanulids</taxon>
        <taxon>Asterales</taxon>
        <taxon>Asteraceae</taxon>
        <taxon>Cichorioideae</taxon>
        <taxon>Cichorieae</taxon>
        <taxon>Lactucinae</taxon>
        <taxon>Lactuca</taxon>
    </lineage>
</organism>
<proteinExistence type="predicted"/>
<reference evidence="2 3" key="1">
    <citation type="journal article" date="2017" name="Nat. Commun.">
        <title>Genome assembly with in vitro proximity ligation data and whole-genome triplication in lettuce.</title>
        <authorList>
            <person name="Reyes-Chin-Wo S."/>
            <person name="Wang Z."/>
            <person name="Yang X."/>
            <person name="Kozik A."/>
            <person name="Arikit S."/>
            <person name="Song C."/>
            <person name="Xia L."/>
            <person name="Froenicke L."/>
            <person name="Lavelle D.O."/>
            <person name="Truco M.J."/>
            <person name="Xia R."/>
            <person name="Zhu S."/>
            <person name="Xu C."/>
            <person name="Xu H."/>
            <person name="Xu X."/>
            <person name="Cox K."/>
            <person name="Korf I."/>
            <person name="Meyers B.C."/>
            <person name="Michelmore R.W."/>
        </authorList>
    </citation>
    <scope>NUCLEOTIDE SEQUENCE [LARGE SCALE GENOMIC DNA]</scope>
    <source>
        <strain evidence="3">cv. Salinas</strain>
        <tissue evidence="2">Seedlings</tissue>
    </source>
</reference>
<evidence type="ECO:0000313" key="3">
    <source>
        <dbReference type="Proteomes" id="UP000235145"/>
    </source>
</evidence>
<dbReference type="AlphaFoldDB" id="A0A9R1XP75"/>
<feature type="region of interest" description="Disordered" evidence="1">
    <location>
        <begin position="1"/>
        <end position="54"/>
    </location>
</feature>
<evidence type="ECO:0000313" key="2">
    <source>
        <dbReference type="EMBL" id="KAJ0222235.1"/>
    </source>
</evidence>
<sequence>MAEMEVDGDSLPTQQSGSSNASVNPSPTTETSNSKKVNEGKKTEKRKQKADTSEAWQHFTRDPMILITLFVIIVLDDCIVLVRMELVLCGIIQHVALKTLITSTKNKNC</sequence>
<dbReference type="EMBL" id="NBSK02000002">
    <property type="protein sequence ID" value="KAJ0222235.1"/>
    <property type="molecule type" value="Genomic_DNA"/>
</dbReference>
<gene>
    <name evidence="2" type="ORF">LSAT_V11C200094010</name>
</gene>
<accession>A0A9R1XP75</accession>
<name>A0A9R1XP75_LACSA</name>